<dbReference type="InterPro" id="IPR036188">
    <property type="entry name" value="FAD/NAD-bd_sf"/>
</dbReference>
<keyword evidence="7" id="KW-0503">Monooxygenase</keyword>
<dbReference type="Pfam" id="PF01494">
    <property type="entry name" value="FAD_binding_3"/>
    <property type="match status" value="1"/>
</dbReference>
<evidence type="ECO:0000256" key="5">
    <source>
        <dbReference type="ARBA" id="ARBA00022827"/>
    </source>
</evidence>
<dbReference type="InterPro" id="IPR002938">
    <property type="entry name" value="FAD-bd"/>
</dbReference>
<sequence>MDDQADLHTDILIAGGGPAGLIAALAFGADGHRVLCLDPAPPVTAEGADGADLRSTAFLTPSLAVLRRSGLWERLAPHATPLQRMRIVDAGGAAPAPRLTCDFDAADISAEPFGWNVNNWLIRREAMAAIEAMPNVSFRAGLAATGLQLRGDRARVALSDGSHVSAQLAIAADGRNSTLRQAAGIGVRTRRYGQKALAFAVTHEQPHENVSTEVHRAGGPFTLVPLPDRDGKPSSAVVWMERGPEALRLAALPPDAFAAATNERSAGVLGQLQVVTRVTVWPIISQIADRFTATRLALIAEAAHVVPPIGAQGLNLSLADLGELLDLSRDAPGSAESLATYDRRRRAEGQLRLSGIDLLNRVSMADAQPLRDLRAAGLGLLHGVPAVRRLAMRAGLGLR</sequence>
<proteinExistence type="inferred from homology"/>
<dbReference type="RefSeq" id="WP_114076277.1">
    <property type="nucleotide sequence ID" value="NZ_CP030918.1"/>
</dbReference>
<dbReference type="GO" id="GO:0071949">
    <property type="term" value="F:FAD binding"/>
    <property type="evidence" value="ECO:0007669"/>
    <property type="project" value="InterPro"/>
</dbReference>
<keyword evidence="5" id="KW-0274">FAD</keyword>
<dbReference type="SUPFAM" id="SSF51905">
    <property type="entry name" value="FAD/NAD(P)-binding domain"/>
    <property type="match status" value="1"/>
</dbReference>
<dbReference type="NCBIfam" id="NF005691">
    <property type="entry name" value="PRK07494.1"/>
    <property type="match status" value="1"/>
</dbReference>
<dbReference type="OrthoDB" id="9796623at2"/>
<evidence type="ECO:0000256" key="6">
    <source>
        <dbReference type="ARBA" id="ARBA00023002"/>
    </source>
</evidence>
<organism evidence="9 10">
    <name type="scientific">Paracoccus suum</name>
    <dbReference type="NCBI Taxonomy" id="2259340"/>
    <lineage>
        <taxon>Bacteria</taxon>
        <taxon>Pseudomonadati</taxon>
        <taxon>Pseudomonadota</taxon>
        <taxon>Alphaproteobacteria</taxon>
        <taxon>Rhodobacterales</taxon>
        <taxon>Paracoccaceae</taxon>
        <taxon>Paracoccus</taxon>
    </lineage>
</organism>
<dbReference type="UniPathway" id="UPA00232"/>
<evidence type="ECO:0000313" key="9">
    <source>
        <dbReference type="EMBL" id="AXC49958.1"/>
    </source>
</evidence>
<gene>
    <name evidence="9" type="ORF">DRW48_09860</name>
</gene>
<dbReference type="PRINTS" id="PR00420">
    <property type="entry name" value="RNGMNOXGNASE"/>
</dbReference>
<dbReference type="PANTHER" id="PTHR43876:SF7">
    <property type="entry name" value="UBIQUINONE BIOSYNTHESIS MONOOXYGENASE COQ6, MITOCHONDRIAL"/>
    <property type="match status" value="1"/>
</dbReference>
<dbReference type="EMBL" id="CP030918">
    <property type="protein sequence ID" value="AXC49958.1"/>
    <property type="molecule type" value="Genomic_DNA"/>
</dbReference>
<dbReference type="PANTHER" id="PTHR43876">
    <property type="entry name" value="UBIQUINONE BIOSYNTHESIS MONOOXYGENASE COQ6, MITOCHONDRIAL"/>
    <property type="match status" value="1"/>
</dbReference>
<evidence type="ECO:0000256" key="4">
    <source>
        <dbReference type="ARBA" id="ARBA00022630"/>
    </source>
</evidence>
<dbReference type="KEGG" id="pars:DRW48_09860"/>
<keyword evidence="10" id="KW-1185">Reference proteome</keyword>
<name>A0A344PKQ3_9RHOB</name>
<comment type="cofactor">
    <cofactor evidence="1">
        <name>FAD</name>
        <dbReference type="ChEBI" id="CHEBI:57692"/>
    </cofactor>
</comment>
<comment type="similarity">
    <text evidence="3">Belongs to the UbiH/COQ6 family.</text>
</comment>
<dbReference type="Proteomes" id="UP000252023">
    <property type="component" value="Chromosome"/>
</dbReference>
<evidence type="ECO:0000259" key="8">
    <source>
        <dbReference type="Pfam" id="PF01494"/>
    </source>
</evidence>
<dbReference type="GO" id="GO:0016705">
    <property type="term" value="F:oxidoreductase activity, acting on paired donors, with incorporation or reduction of molecular oxygen"/>
    <property type="evidence" value="ECO:0007669"/>
    <property type="project" value="InterPro"/>
</dbReference>
<evidence type="ECO:0000256" key="7">
    <source>
        <dbReference type="ARBA" id="ARBA00023033"/>
    </source>
</evidence>
<evidence type="ECO:0000313" key="10">
    <source>
        <dbReference type="Proteomes" id="UP000252023"/>
    </source>
</evidence>
<keyword evidence="6" id="KW-0560">Oxidoreductase</keyword>
<reference evidence="10" key="1">
    <citation type="submission" date="2018-07" db="EMBL/GenBank/DDBJ databases">
        <title>Genome sequencing of Paracoccus sp. SC2-6.</title>
        <authorList>
            <person name="Heo J."/>
            <person name="Kim S.-J."/>
            <person name="Kwon S.-W."/>
        </authorList>
    </citation>
    <scope>NUCLEOTIDE SEQUENCE [LARGE SCALE GENOMIC DNA]</scope>
    <source>
        <strain evidence="10">SC2-6</strain>
    </source>
</reference>
<feature type="domain" description="FAD-binding" evidence="8">
    <location>
        <begin position="9"/>
        <end position="349"/>
    </location>
</feature>
<dbReference type="InterPro" id="IPR010971">
    <property type="entry name" value="UbiH/COQ6"/>
</dbReference>
<evidence type="ECO:0000256" key="1">
    <source>
        <dbReference type="ARBA" id="ARBA00001974"/>
    </source>
</evidence>
<dbReference type="Gene3D" id="3.50.50.60">
    <property type="entry name" value="FAD/NAD(P)-binding domain"/>
    <property type="match status" value="2"/>
</dbReference>
<protein>
    <submittedName>
        <fullName evidence="9">UbiH/UbiF family hydroxylase</fullName>
    </submittedName>
</protein>
<dbReference type="AlphaFoldDB" id="A0A344PKQ3"/>
<keyword evidence="4" id="KW-0285">Flavoprotein</keyword>
<dbReference type="InterPro" id="IPR051205">
    <property type="entry name" value="UbiH/COQ6_monooxygenase"/>
</dbReference>
<accession>A0A344PKQ3</accession>
<dbReference type="GO" id="GO:0004497">
    <property type="term" value="F:monooxygenase activity"/>
    <property type="evidence" value="ECO:0007669"/>
    <property type="project" value="UniProtKB-KW"/>
</dbReference>
<comment type="pathway">
    <text evidence="2">Cofactor biosynthesis; ubiquinone biosynthesis.</text>
</comment>
<evidence type="ECO:0000256" key="2">
    <source>
        <dbReference type="ARBA" id="ARBA00004749"/>
    </source>
</evidence>
<dbReference type="GO" id="GO:0006744">
    <property type="term" value="P:ubiquinone biosynthetic process"/>
    <property type="evidence" value="ECO:0007669"/>
    <property type="project" value="UniProtKB-UniPathway"/>
</dbReference>
<evidence type="ECO:0000256" key="3">
    <source>
        <dbReference type="ARBA" id="ARBA00005349"/>
    </source>
</evidence>
<dbReference type="NCBIfam" id="TIGR01988">
    <property type="entry name" value="Ubi-OHases"/>
    <property type="match status" value="1"/>
</dbReference>